<evidence type="ECO:0000313" key="2">
    <source>
        <dbReference type="EMBL" id="KAG1822944.1"/>
    </source>
</evidence>
<dbReference type="OrthoDB" id="3543113at2759"/>
<feature type="chain" id="PRO_5040170775" description="F-box domain-containing protein" evidence="1">
    <location>
        <begin position="22"/>
        <end position="535"/>
    </location>
</feature>
<dbReference type="Proteomes" id="UP000807769">
    <property type="component" value="Unassembled WGS sequence"/>
</dbReference>
<feature type="signal peptide" evidence="1">
    <location>
        <begin position="1"/>
        <end position="21"/>
    </location>
</feature>
<protein>
    <recommendedName>
        <fullName evidence="4">F-box domain-containing protein</fullName>
    </recommendedName>
</protein>
<evidence type="ECO:0000313" key="3">
    <source>
        <dbReference type="Proteomes" id="UP000807769"/>
    </source>
</evidence>
<accession>A0A9P7JHP5</accession>
<dbReference type="Gene3D" id="3.80.10.10">
    <property type="entry name" value="Ribonuclease Inhibitor"/>
    <property type="match status" value="1"/>
</dbReference>
<sequence length="535" mass="59826">MHHALLVDEILLNILAALREADAPYSQLNAVARTCHFLSPLALDFLWSELPDARPLLQYIKPRIPNDPHISVPSASFQRAASRVRKLSCPALTCSDTHSQIALTEQLRLLSMMDITTSLFPSLRRLSWTDTDQSRYVYIRLFLSPTLESLELDFFFHKPPNFPFLTILPKLCPNLHSMSISKHPVISLSEDEGPSAVRTICRLPRLTALECKSSTISEADILHLSQLKSLVTLSLGIPSWVSSDRRSSAPHSSRAAKECADCLWFCNLRNLHLRAFSIPIITSFLEPGCRPLQSVVFDISEAPTTASLTECFSTLYSSHNECSAMRSIKVQDSLSNATFGVSQFLPNSKIITADVFKPLFAFTKLRIFDLGVCLSFSLGDSDLTAMASSWPELEVFCLNEGRGWHLSASQPRPLITVRGLQSLCTLCPRLYQIAIVLNALDLFLPCPTTSLFSRQDTALVRNLAVTRLSLGDSRLANPQDVACALSSIFPCLKKISAWQYPLDTLPESRYYRRLWEEVNNILQQRSNRDIIAVAN</sequence>
<gene>
    <name evidence="2" type="ORF">BJ212DRAFT_1477347</name>
</gene>
<keyword evidence="1" id="KW-0732">Signal</keyword>
<dbReference type="InterPro" id="IPR032675">
    <property type="entry name" value="LRR_dom_sf"/>
</dbReference>
<dbReference type="RefSeq" id="XP_041197350.1">
    <property type="nucleotide sequence ID" value="XM_041339533.1"/>
</dbReference>
<organism evidence="2 3">
    <name type="scientific">Suillus subaureus</name>
    <dbReference type="NCBI Taxonomy" id="48587"/>
    <lineage>
        <taxon>Eukaryota</taxon>
        <taxon>Fungi</taxon>
        <taxon>Dikarya</taxon>
        <taxon>Basidiomycota</taxon>
        <taxon>Agaricomycotina</taxon>
        <taxon>Agaricomycetes</taxon>
        <taxon>Agaricomycetidae</taxon>
        <taxon>Boletales</taxon>
        <taxon>Suillineae</taxon>
        <taxon>Suillaceae</taxon>
        <taxon>Suillus</taxon>
    </lineage>
</organism>
<keyword evidence="3" id="KW-1185">Reference proteome</keyword>
<proteinExistence type="predicted"/>
<dbReference type="AlphaFoldDB" id="A0A9P7JHP5"/>
<dbReference type="GeneID" id="64633549"/>
<name>A0A9P7JHP5_9AGAM</name>
<dbReference type="EMBL" id="JABBWG010000005">
    <property type="protein sequence ID" value="KAG1822944.1"/>
    <property type="molecule type" value="Genomic_DNA"/>
</dbReference>
<evidence type="ECO:0000256" key="1">
    <source>
        <dbReference type="SAM" id="SignalP"/>
    </source>
</evidence>
<evidence type="ECO:0008006" key="4">
    <source>
        <dbReference type="Google" id="ProtNLM"/>
    </source>
</evidence>
<dbReference type="SUPFAM" id="SSF52047">
    <property type="entry name" value="RNI-like"/>
    <property type="match status" value="1"/>
</dbReference>
<reference evidence="2" key="1">
    <citation type="journal article" date="2020" name="New Phytol.">
        <title>Comparative genomics reveals dynamic genome evolution in host specialist ectomycorrhizal fungi.</title>
        <authorList>
            <person name="Lofgren L.A."/>
            <person name="Nguyen N.H."/>
            <person name="Vilgalys R."/>
            <person name="Ruytinx J."/>
            <person name="Liao H.L."/>
            <person name="Branco S."/>
            <person name="Kuo A."/>
            <person name="LaButti K."/>
            <person name="Lipzen A."/>
            <person name="Andreopoulos W."/>
            <person name="Pangilinan J."/>
            <person name="Riley R."/>
            <person name="Hundley H."/>
            <person name="Na H."/>
            <person name="Barry K."/>
            <person name="Grigoriev I.V."/>
            <person name="Stajich J.E."/>
            <person name="Kennedy P.G."/>
        </authorList>
    </citation>
    <scope>NUCLEOTIDE SEQUENCE</scope>
    <source>
        <strain evidence="2">MN1</strain>
    </source>
</reference>
<comment type="caution">
    <text evidence="2">The sequence shown here is derived from an EMBL/GenBank/DDBJ whole genome shotgun (WGS) entry which is preliminary data.</text>
</comment>